<accession>A0ABT3HZ04</accession>
<sequence>MKVRGTIVEDVKAADKSVIVEFHGDKEKQHFELHCLFSPFYLEMKKWDSWDFIIKMKSEIFTDPKTSEKSYFTHLICKRADNKFGLGDIPEKYK</sequence>
<evidence type="ECO:0000313" key="1">
    <source>
        <dbReference type="EMBL" id="MCW3168893.1"/>
    </source>
</evidence>
<reference evidence="1" key="1">
    <citation type="submission" date="2022-10" db="EMBL/GenBank/DDBJ databases">
        <title>Chryseobacterium babae sp. nov. isolated from the gut of the beetle Oryctes rhinoceros, and Chryseobacterium kimseyorum sp. nov., isolated from a stick insect rearing cage.</title>
        <authorList>
            <person name="Shelomi M."/>
            <person name="Han C.-J."/>
            <person name="Chen W.-M."/>
            <person name="Chen H.-K."/>
            <person name="Liaw S.-J."/>
            <person name="Muhle E."/>
            <person name="Clermont D."/>
        </authorList>
    </citation>
    <scope>NUCLEOTIDE SEQUENCE</scope>
    <source>
        <strain evidence="1">09-1422</strain>
    </source>
</reference>
<gene>
    <name evidence="1" type="ORF">OMO38_10205</name>
</gene>
<comment type="caution">
    <text evidence="1">The sequence shown here is derived from an EMBL/GenBank/DDBJ whole genome shotgun (WGS) entry which is preliminary data.</text>
</comment>
<protein>
    <submittedName>
        <fullName evidence="1">Uncharacterized protein</fullName>
    </submittedName>
</protein>
<dbReference type="EMBL" id="JAPDHW010000006">
    <property type="protein sequence ID" value="MCW3168893.1"/>
    <property type="molecule type" value="Genomic_DNA"/>
</dbReference>
<proteinExistence type="predicted"/>
<organism evidence="1 2">
    <name type="scientific">Chryseobacterium kimseyorum</name>
    <dbReference type="NCBI Taxonomy" id="2984028"/>
    <lineage>
        <taxon>Bacteria</taxon>
        <taxon>Pseudomonadati</taxon>
        <taxon>Bacteroidota</taxon>
        <taxon>Flavobacteriia</taxon>
        <taxon>Flavobacteriales</taxon>
        <taxon>Weeksellaceae</taxon>
        <taxon>Chryseobacterium group</taxon>
        <taxon>Chryseobacterium</taxon>
    </lineage>
</organism>
<name>A0ABT3HZ04_9FLAO</name>
<keyword evidence="2" id="KW-1185">Reference proteome</keyword>
<dbReference type="Proteomes" id="UP001163731">
    <property type="component" value="Unassembled WGS sequence"/>
</dbReference>
<dbReference type="RefSeq" id="WP_264750075.1">
    <property type="nucleotide sequence ID" value="NZ_JAPDHW010000006.1"/>
</dbReference>
<evidence type="ECO:0000313" key="2">
    <source>
        <dbReference type="Proteomes" id="UP001163731"/>
    </source>
</evidence>